<feature type="transmembrane region" description="Helical" evidence="1">
    <location>
        <begin position="72"/>
        <end position="96"/>
    </location>
</feature>
<keyword evidence="1" id="KW-0812">Transmembrane</keyword>
<keyword evidence="1" id="KW-1133">Transmembrane helix</keyword>
<feature type="transmembrane region" description="Helical" evidence="1">
    <location>
        <begin position="150"/>
        <end position="171"/>
    </location>
</feature>
<name>A0A1X6YI92_9RHOB</name>
<dbReference type="Proteomes" id="UP000193495">
    <property type="component" value="Unassembled WGS sequence"/>
</dbReference>
<evidence type="ECO:0000313" key="4">
    <source>
        <dbReference type="Proteomes" id="UP000193495"/>
    </source>
</evidence>
<evidence type="ECO:0000313" key="5">
    <source>
        <dbReference type="Proteomes" id="UP000240624"/>
    </source>
</evidence>
<protein>
    <submittedName>
        <fullName evidence="2">Putative metal-binding membrane protein</fullName>
    </submittedName>
</protein>
<dbReference type="AlphaFoldDB" id="A0A1X6YI92"/>
<dbReference type="EMBL" id="FWFY01000002">
    <property type="protein sequence ID" value="SLN21960.1"/>
    <property type="molecule type" value="Genomic_DNA"/>
</dbReference>
<dbReference type="InterPro" id="IPR018688">
    <property type="entry name" value="PpoB2-like"/>
</dbReference>
<dbReference type="Proteomes" id="UP000240624">
    <property type="component" value="Unassembled WGS sequence"/>
</dbReference>
<organism evidence="3 4">
    <name type="scientific">Limimaricola soesokkakensis</name>
    <dbReference type="NCBI Taxonomy" id="1343159"/>
    <lineage>
        <taxon>Bacteria</taxon>
        <taxon>Pseudomonadati</taxon>
        <taxon>Pseudomonadota</taxon>
        <taxon>Alphaproteobacteria</taxon>
        <taxon>Rhodobacterales</taxon>
        <taxon>Paracoccaceae</taxon>
        <taxon>Limimaricola</taxon>
    </lineage>
</organism>
<feature type="transmembrane region" description="Helical" evidence="1">
    <location>
        <begin position="218"/>
        <end position="235"/>
    </location>
</feature>
<sequence>MPEMAPAVMAGLLRRDRALCIVLLAAMCLLAWAYTLAGGGVMPRDGMMLGHGGEAAPAGLDRSLGHGLAMIVMWWVMMVAMMLPSATPVILLAAALNRRASGTAPFPATAIFVAGYLLVWLGFSLAATVAQALLSRAGLLTPGMASASDGLSGLLLLAAGIWQLSSAKAACLRHCRSPVDWLIRHRGQGWRGALAVGLGHGGYCLGCCWALMLLLFVGGVMSPLWIAGLALLVLLEKLSPGGAVWRRITGALLLISGGLVLLP</sequence>
<evidence type="ECO:0000256" key="1">
    <source>
        <dbReference type="SAM" id="Phobius"/>
    </source>
</evidence>
<dbReference type="RefSeq" id="WP_242665488.1">
    <property type="nucleotide sequence ID" value="NZ_FWFY01000002.1"/>
</dbReference>
<reference evidence="3 4" key="1">
    <citation type="submission" date="2017-03" db="EMBL/GenBank/DDBJ databases">
        <authorList>
            <person name="Afonso C.L."/>
            <person name="Miller P.J."/>
            <person name="Scott M.A."/>
            <person name="Spackman E."/>
            <person name="Goraichik I."/>
            <person name="Dimitrov K.M."/>
            <person name="Suarez D.L."/>
            <person name="Swayne D.E."/>
        </authorList>
    </citation>
    <scope>NUCLEOTIDE SEQUENCE [LARGE SCALE GENOMIC DNA]</scope>
    <source>
        <strain evidence="3 4">CECT 8367</strain>
    </source>
</reference>
<feature type="transmembrane region" description="Helical" evidence="1">
    <location>
        <begin position="244"/>
        <end position="262"/>
    </location>
</feature>
<evidence type="ECO:0000313" key="2">
    <source>
        <dbReference type="EMBL" id="PSK88659.1"/>
    </source>
</evidence>
<evidence type="ECO:0000313" key="3">
    <source>
        <dbReference type="EMBL" id="SLN21960.1"/>
    </source>
</evidence>
<keyword evidence="1" id="KW-0472">Membrane</keyword>
<dbReference type="EMBL" id="PYGB01000001">
    <property type="protein sequence ID" value="PSK88659.1"/>
    <property type="molecule type" value="Genomic_DNA"/>
</dbReference>
<dbReference type="Pfam" id="PF09948">
    <property type="entry name" value="PpoB2"/>
    <property type="match status" value="1"/>
</dbReference>
<keyword evidence="5" id="KW-1185">Reference proteome</keyword>
<accession>A0A1X6YI92</accession>
<feature type="transmembrane region" description="Helical" evidence="1">
    <location>
        <begin position="108"/>
        <end position="130"/>
    </location>
</feature>
<reference evidence="2 5" key="2">
    <citation type="submission" date="2018-03" db="EMBL/GenBank/DDBJ databases">
        <title>Genomic Encyclopedia of Archaeal and Bacterial Type Strains, Phase II (KMG-II): from individual species to whole genera.</title>
        <authorList>
            <person name="Goeker M."/>
        </authorList>
    </citation>
    <scope>NUCLEOTIDE SEQUENCE [LARGE SCALE GENOMIC DNA]</scope>
    <source>
        <strain evidence="2 5">DSM 29956</strain>
    </source>
</reference>
<proteinExistence type="predicted"/>
<gene>
    <name evidence="2" type="ORF">CLV79_101500</name>
    <name evidence="3" type="ORF">LOS8367_00587</name>
</gene>